<name>A0ABW4NAK1_9SPHN</name>
<protein>
    <submittedName>
        <fullName evidence="7">MipA/OmpV family protein</fullName>
    </submittedName>
</protein>
<sequence>MVNKLVIGVALATIALPASAQDDEGPRRTRVIVGAQVGPAFPGASRGQVTPYLDLSRTRGDRDYTFEAPDESTSISIYRSNGFSIGPAINFQGKRRLRDAGGLDEVGFAVEVGASAQLSLDPSFRLTAEARRGVTGHSGFTGMVGADYVQRDGNRWLWSIGPRVTLGDAKYARAYFGVTPRETLATGIASYRPESMVMVGGTSSLLYQFTPRWGAFGYGKYDRIVGAAADSPVTRLFGSRNQWSAGGGISYTFGRDVR</sequence>
<dbReference type="PANTHER" id="PTHR38776:SF1">
    <property type="entry name" value="MLTA-INTERACTING PROTEIN-RELATED"/>
    <property type="match status" value="1"/>
</dbReference>
<dbReference type="InterPro" id="IPR010583">
    <property type="entry name" value="MipA"/>
</dbReference>
<accession>A0ABW4NAK1</accession>
<comment type="similarity">
    <text evidence="2">Belongs to the MipA/OmpV family.</text>
</comment>
<dbReference type="RefSeq" id="WP_380939036.1">
    <property type="nucleotide sequence ID" value="NZ_JBHUFC010000002.1"/>
</dbReference>
<evidence type="ECO:0000256" key="4">
    <source>
        <dbReference type="ARBA" id="ARBA00023136"/>
    </source>
</evidence>
<evidence type="ECO:0000256" key="1">
    <source>
        <dbReference type="ARBA" id="ARBA00004442"/>
    </source>
</evidence>
<dbReference type="PANTHER" id="PTHR38776">
    <property type="entry name" value="MLTA-INTERACTING PROTEIN-RELATED"/>
    <property type="match status" value="1"/>
</dbReference>
<evidence type="ECO:0000313" key="8">
    <source>
        <dbReference type="Proteomes" id="UP001597283"/>
    </source>
</evidence>
<dbReference type="Pfam" id="PF06629">
    <property type="entry name" value="MipA"/>
    <property type="match status" value="1"/>
</dbReference>
<gene>
    <name evidence="7" type="ORF">ACFSC3_04145</name>
</gene>
<keyword evidence="4" id="KW-0472">Membrane</keyword>
<keyword evidence="3 6" id="KW-0732">Signal</keyword>
<evidence type="ECO:0000256" key="5">
    <source>
        <dbReference type="ARBA" id="ARBA00023237"/>
    </source>
</evidence>
<keyword evidence="8" id="KW-1185">Reference proteome</keyword>
<comment type="subcellular location">
    <subcellularLocation>
        <location evidence="1">Cell outer membrane</location>
    </subcellularLocation>
</comment>
<organism evidence="7 8">
    <name type="scientific">Sphingomonas floccifaciens</name>
    <dbReference type="NCBI Taxonomy" id="1844115"/>
    <lineage>
        <taxon>Bacteria</taxon>
        <taxon>Pseudomonadati</taxon>
        <taxon>Pseudomonadota</taxon>
        <taxon>Alphaproteobacteria</taxon>
        <taxon>Sphingomonadales</taxon>
        <taxon>Sphingomonadaceae</taxon>
        <taxon>Sphingomonas</taxon>
    </lineage>
</organism>
<dbReference type="Proteomes" id="UP001597283">
    <property type="component" value="Unassembled WGS sequence"/>
</dbReference>
<reference evidence="8" key="1">
    <citation type="journal article" date="2019" name="Int. J. Syst. Evol. Microbiol.">
        <title>The Global Catalogue of Microorganisms (GCM) 10K type strain sequencing project: providing services to taxonomists for standard genome sequencing and annotation.</title>
        <authorList>
            <consortium name="The Broad Institute Genomics Platform"/>
            <consortium name="The Broad Institute Genome Sequencing Center for Infectious Disease"/>
            <person name="Wu L."/>
            <person name="Ma J."/>
        </authorList>
    </citation>
    <scope>NUCLEOTIDE SEQUENCE [LARGE SCALE GENOMIC DNA]</scope>
    <source>
        <strain evidence="8">Q85</strain>
    </source>
</reference>
<comment type="caution">
    <text evidence="7">The sequence shown here is derived from an EMBL/GenBank/DDBJ whole genome shotgun (WGS) entry which is preliminary data.</text>
</comment>
<evidence type="ECO:0000256" key="6">
    <source>
        <dbReference type="SAM" id="SignalP"/>
    </source>
</evidence>
<evidence type="ECO:0000256" key="2">
    <source>
        <dbReference type="ARBA" id="ARBA00005722"/>
    </source>
</evidence>
<proteinExistence type="inferred from homology"/>
<dbReference type="EMBL" id="JBHUFC010000002">
    <property type="protein sequence ID" value="MFD1786758.1"/>
    <property type="molecule type" value="Genomic_DNA"/>
</dbReference>
<keyword evidence="5" id="KW-0998">Cell outer membrane</keyword>
<evidence type="ECO:0000256" key="3">
    <source>
        <dbReference type="ARBA" id="ARBA00022729"/>
    </source>
</evidence>
<feature type="signal peptide" evidence="6">
    <location>
        <begin position="1"/>
        <end position="20"/>
    </location>
</feature>
<evidence type="ECO:0000313" key="7">
    <source>
        <dbReference type="EMBL" id="MFD1786758.1"/>
    </source>
</evidence>
<feature type="chain" id="PRO_5045379515" evidence="6">
    <location>
        <begin position="21"/>
        <end position="258"/>
    </location>
</feature>